<sequence length="70" mass="8235">MMGEFNAYGVYIPSFLIQAICAFVLFKLVTLWTDRLIAKGWIGFPGVFNLSLYILLLMCMHWIFIWHFGR</sequence>
<dbReference type="InterPro" id="IPR012451">
    <property type="entry name" value="DUF1656"/>
</dbReference>
<protein>
    <recommendedName>
        <fullName evidence="8">DUF1656 domain-containing protein</fullName>
    </recommendedName>
</protein>
<evidence type="ECO:0000256" key="1">
    <source>
        <dbReference type="ARBA" id="ARBA00022475"/>
    </source>
</evidence>
<evidence type="ECO:0000256" key="4">
    <source>
        <dbReference type="ARBA" id="ARBA00023136"/>
    </source>
</evidence>
<feature type="transmembrane region" description="Helical" evidence="5">
    <location>
        <begin position="41"/>
        <end position="65"/>
    </location>
</feature>
<evidence type="ECO:0000313" key="6">
    <source>
        <dbReference type="EMBL" id="CAG67300.1"/>
    </source>
</evidence>
<dbReference type="AlphaFoldDB" id="Q6FF57"/>
<evidence type="ECO:0000313" key="7">
    <source>
        <dbReference type="Proteomes" id="UP000000430"/>
    </source>
</evidence>
<name>Q6FF57_ACIAD</name>
<dbReference type="Pfam" id="PF07869">
    <property type="entry name" value="DUF1656"/>
    <property type="match status" value="1"/>
</dbReference>
<dbReference type="STRING" id="202950.GCA_001485005_00612"/>
<dbReference type="Proteomes" id="UP000000430">
    <property type="component" value="Chromosome"/>
</dbReference>
<keyword evidence="4 5" id="KW-0472">Membrane</keyword>
<dbReference type="HOGENOM" id="CLU_188292_1_0_6"/>
<dbReference type="EMBL" id="CR543861">
    <property type="protein sequence ID" value="CAG67300.1"/>
    <property type="molecule type" value="Genomic_DNA"/>
</dbReference>
<evidence type="ECO:0000256" key="5">
    <source>
        <dbReference type="SAM" id="Phobius"/>
    </source>
</evidence>
<proteinExistence type="predicted"/>
<keyword evidence="2 5" id="KW-0812">Transmembrane</keyword>
<reference evidence="6 7" key="1">
    <citation type="journal article" date="2004" name="Nucleic Acids Res.">
        <title>Unique features revealed by the genome sequence of Acinetobacter sp. ADP1, a versatile and naturally transformation competent bacterium.</title>
        <authorList>
            <person name="Barbe V."/>
            <person name="Vallenet D."/>
            <person name="Fonknechten N."/>
            <person name="Kreimeyer A."/>
            <person name="Oztas S."/>
            <person name="Labarre L."/>
            <person name="Cruveiller S."/>
            <person name="Robert C."/>
            <person name="Duprat S."/>
            <person name="Wincker P."/>
            <person name="Ornston L.N."/>
            <person name="Weissenbach J."/>
            <person name="Marliere P."/>
            <person name="Cohen G.N."/>
            <person name="Medigue C."/>
        </authorList>
    </citation>
    <scope>NUCLEOTIDE SEQUENCE [LARGE SCALE GENOMIC DNA]</scope>
    <source>
        <strain evidence="7">ATCC 33305 / BD413 / ADP1</strain>
    </source>
</reference>
<evidence type="ECO:0000256" key="2">
    <source>
        <dbReference type="ARBA" id="ARBA00022692"/>
    </source>
</evidence>
<dbReference type="KEGG" id="aci:ACIAD0350"/>
<accession>Q6FF57</accession>
<gene>
    <name evidence="6" type="ordered locus">ACIAD0350</name>
</gene>
<feature type="transmembrane region" description="Helical" evidence="5">
    <location>
        <begin position="6"/>
        <end position="29"/>
    </location>
</feature>
<evidence type="ECO:0000256" key="3">
    <source>
        <dbReference type="ARBA" id="ARBA00022989"/>
    </source>
</evidence>
<dbReference type="eggNOG" id="ENOG502ZG34">
    <property type="taxonomic scope" value="Bacteria"/>
</dbReference>
<keyword evidence="1" id="KW-1003">Cell membrane</keyword>
<organism evidence="6 7">
    <name type="scientific">Acinetobacter baylyi (strain ATCC 33305 / BD413 / ADP1)</name>
    <dbReference type="NCBI Taxonomy" id="62977"/>
    <lineage>
        <taxon>Bacteria</taxon>
        <taxon>Pseudomonadati</taxon>
        <taxon>Pseudomonadota</taxon>
        <taxon>Gammaproteobacteria</taxon>
        <taxon>Moraxellales</taxon>
        <taxon>Moraxellaceae</taxon>
        <taxon>Acinetobacter</taxon>
    </lineage>
</organism>
<evidence type="ECO:0008006" key="8">
    <source>
        <dbReference type="Google" id="ProtNLM"/>
    </source>
</evidence>
<keyword evidence="3 5" id="KW-1133">Transmembrane helix</keyword>